<dbReference type="RefSeq" id="WP_094837250.1">
    <property type="nucleotide sequence ID" value="NZ_NEVQ01000003.1"/>
</dbReference>
<dbReference type="InterPro" id="IPR032466">
    <property type="entry name" value="Metal_Hydrolase"/>
</dbReference>
<evidence type="ECO:0000313" key="3">
    <source>
        <dbReference type="Proteomes" id="UP000216885"/>
    </source>
</evidence>
<dbReference type="GO" id="GO:0016787">
    <property type="term" value="F:hydrolase activity"/>
    <property type="evidence" value="ECO:0007669"/>
    <property type="project" value="UniProtKB-KW"/>
</dbReference>
<keyword evidence="2" id="KW-0378">Hydrolase</keyword>
<dbReference type="Gene3D" id="3.20.20.140">
    <property type="entry name" value="Metal-dependent hydrolases"/>
    <property type="match status" value="1"/>
</dbReference>
<dbReference type="Proteomes" id="UP000216885">
    <property type="component" value="Unassembled WGS sequence"/>
</dbReference>
<gene>
    <name evidence="2" type="ORF">CAL20_04150</name>
</gene>
<dbReference type="EMBL" id="NEVQ01000003">
    <property type="protein sequence ID" value="OZI64842.1"/>
    <property type="molecule type" value="Genomic_DNA"/>
</dbReference>
<comment type="caution">
    <text evidence="2">The sequence shown here is derived from an EMBL/GenBank/DDBJ whole genome shotgun (WGS) entry which is preliminary data.</text>
</comment>
<feature type="domain" description="Amidohydrolase-related" evidence="1">
    <location>
        <begin position="8"/>
        <end position="262"/>
    </location>
</feature>
<protein>
    <submittedName>
        <fullName evidence="2">Metal-dependent hydrolase</fullName>
    </submittedName>
</protein>
<proteinExistence type="predicted"/>
<name>A0A261UU20_9BORD</name>
<reference evidence="2 3" key="1">
    <citation type="submission" date="2017-05" db="EMBL/GenBank/DDBJ databases">
        <title>Complete and WGS of Bordetella genogroups.</title>
        <authorList>
            <person name="Spilker T."/>
            <person name="LiPuma J."/>
        </authorList>
    </citation>
    <scope>NUCLEOTIDE SEQUENCE [LARGE SCALE GENOMIC DNA]</scope>
    <source>
        <strain evidence="2 3">AU9919</strain>
    </source>
</reference>
<dbReference type="Pfam" id="PF04909">
    <property type="entry name" value="Amidohydro_2"/>
    <property type="match status" value="1"/>
</dbReference>
<organism evidence="2 3">
    <name type="scientific">Bordetella genomosp. 4</name>
    <dbReference type="NCBI Taxonomy" id="463044"/>
    <lineage>
        <taxon>Bacteria</taxon>
        <taxon>Pseudomonadati</taxon>
        <taxon>Pseudomonadota</taxon>
        <taxon>Betaproteobacteria</taxon>
        <taxon>Burkholderiales</taxon>
        <taxon>Alcaligenaceae</taxon>
        <taxon>Bordetella</taxon>
    </lineage>
</organism>
<evidence type="ECO:0000259" key="1">
    <source>
        <dbReference type="Pfam" id="PF04909"/>
    </source>
</evidence>
<keyword evidence="3" id="KW-1185">Reference proteome</keyword>
<sequence length="308" mass="34029">MSNNDYLVDGHVHFFTEDDLNAVSAELPYDRPEPNPLSVYLQDLEAKGRLPTLINNVHLSVLPNSENIFSSFKELADLKKKFPGKFDKVRLVGTIKADPVYANEERLSHPQVVGVRIVLHDAPEESIASDAYSTPAWQTLYGRLAAHQHVHVYAQAAATNHRVLRQIPDDVRVVIDHLGTCHANLNADDGAFTKLLEEAHRRGNVWFKGPGYRTSTDIQETVPFVVRIIKALGAEKLLLQATDAPHVGADQSARAYRDLFHPSSAFDFVQQLASAASQHCGVPADELLNGAASAVFPNMQTNRTQVTK</sequence>
<evidence type="ECO:0000313" key="2">
    <source>
        <dbReference type="EMBL" id="OZI64842.1"/>
    </source>
</evidence>
<dbReference type="SUPFAM" id="SSF51556">
    <property type="entry name" value="Metallo-dependent hydrolases"/>
    <property type="match status" value="1"/>
</dbReference>
<dbReference type="InterPro" id="IPR006680">
    <property type="entry name" value="Amidohydro-rel"/>
</dbReference>
<accession>A0A261UU20</accession>
<dbReference type="AlphaFoldDB" id="A0A261UU20"/>